<keyword evidence="5 8" id="KW-0812">Transmembrane</keyword>
<comment type="subcellular location">
    <subcellularLocation>
        <location evidence="1">Cell inner membrane</location>
        <topology evidence="1">Multi-pass membrane protein</topology>
    </subcellularLocation>
    <subcellularLocation>
        <location evidence="8">Cell membrane</location>
        <topology evidence="8">Multi-pass membrane protein</topology>
    </subcellularLocation>
</comment>
<evidence type="ECO:0000256" key="3">
    <source>
        <dbReference type="ARBA" id="ARBA00022475"/>
    </source>
</evidence>
<dbReference type="GO" id="GO:0005886">
    <property type="term" value="C:plasma membrane"/>
    <property type="evidence" value="ECO:0007669"/>
    <property type="project" value="UniProtKB-SubCell"/>
</dbReference>
<feature type="domain" description="ABC transmembrane type-1" evidence="9">
    <location>
        <begin position="62"/>
        <end position="245"/>
    </location>
</feature>
<dbReference type="Pfam" id="PF00528">
    <property type="entry name" value="BPD_transp_1"/>
    <property type="match status" value="2"/>
</dbReference>
<feature type="transmembrane region" description="Helical" evidence="8">
    <location>
        <begin position="182"/>
        <end position="205"/>
    </location>
</feature>
<keyword evidence="2 8" id="KW-0813">Transport</keyword>
<dbReference type="Gene3D" id="1.10.3720.10">
    <property type="entry name" value="MetI-like"/>
    <property type="match status" value="2"/>
</dbReference>
<evidence type="ECO:0000256" key="7">
    <source>
        <dbReference type="ARBA" id="ARBA00023136"/>
    </source>
</evidence>
<dbReference type="RefSeq" id="WP_376802678.1">
    <property type="nucleotide sequence ID" value="NZ_DBNB01000014.1"/>
</dbReference>
<evidence type="ECO:0000256" key="5">
    <source>
        <dbReference type="ARBA" id="ARBA00022692"/>
    </source>
</evidence>
<keyword evidence="3" id="KW-1003">Cell membrane</keyword>
<feature type="transmembrane region" description="Helical" evidence="8">
    <location>
        <begin position="225"/>
        <end position="244"/>
    </location>
</feature>
<feature type="domain" description="ABC transmembrane type-1" evidence="9">
    <location>
        <begin position="316"/>
        <end position="506"/>
    </location>
</feature>
<organism evidence="10 11">
    <name type="scientific">Candidatus Raskinella chloraquaticus</name>
    <dbReference type="NCBI Taxonomy" id="1951219"/>
    <lineage>
        <taxon>Bacteria</taxon>
        <taxon>Pseudomonadati</taxon>
        <taxon>Pseudomonadota</taxon>
        <taxon>Alphaproteobacteria</taxon>
        <taxon>Hyphomicrobiales</taxon>
        <taxon>Phreatobacteraceae</taxon>
        <taxon>Candidatus Raskinella</taxon>
    </lineage>
</organism>
<feature type="transmembrane region" description="Helical" evidence="8">
    <location>
        <begin position="389"/>
        <end position="409"/>
    </location>
</feature>
<evidence type="ECO:0000256" key="6">
    <source>
        <dbReference type="ARBA" id="ARBA00022989"/>
    </source>
</evidence>
<feature type="transmembrane region" description="Helical" evidence="8">
    <location>
        <begin position="485"/>
        <end position="506"/>
    </location>
</feature>
<protein>
    <submittedName>
        <fullName evidence="10">Iron ABC transporter permease</fullName>
    </submittedName>
</protein>
<reference evidence="10 11" key="1">
    <citation type="journal article" date="2017" name="Water Res.">
        <title>Comammox in drinking water systems.</title>
        <authorList>
            <person name="Wang Y."/>
            <person name="Ma L."/>
            <person name="Mao Y."/>
            <person name="Jiang X."/>
            <person name="Xia Y."/>
            <person name="Yu K."/>
            <person name="Li B."/>
            <person name="Zhang T."/>
        </authorList>
    </citation>
    <scope>NUCLEOTIDE SEQUENCE [LARGE SCALE GENOMIC DNA]</scope>
    <source>
        <strain evidence="10">SG_bin8</strain>
    </source>
</reference>
<feature type="transmembrane region" description="Helical" evidence="8">
    <location>
        <begin position="98"/>
        <end position="120"/>
    </location>
</feature>
<keyword evidence="7 8" id="KW-0472">Membrane</keyword>
<evidence type="ECO:0000313" key="11">
    <source>
        <dbReference type="Proteomes" id="UP000192872"/>
    </source>
</evidence>
<dbReference type="Proteomes" id="UP000192872">
    <property type="component" value="Unassembled WGS sequence"/>
</dbReference>
<feature type="transmembrane region" description="Helical" evidence="8">
    <location>
        <begin position="20"/>
        <end position="46"/>
    </location>
</feature>
<dbReference type="InterPro" id="IPR000515">
    <property type="entry name" value="MetI-like"/>
</dbReference>
<dbReference type="STRING" id="1827387.A4S15_04830"/>
<evidence type="ECO:0000256" key="4">
    <source>
        <dbReference type="ARBA" id="ARBA00022519"/>
    </source>
</evidence>
<feature type="transmembrane region" description="Helical" evidence="8">
    <location>
        <begin position="66"/>
        <end position="86"/>
    </location>
</feature>
<feature type="transmembrane region" description="Helical" evidence="8">
    <location>
        <begin position="126"/>
        <end position="146"/>
    </location>
</feature>
<feature type="transmembrane region" description="Helical" evidence="8">
    <location>
        <begin position="320"/>
        <end position="342"/>
    </location>
</feature>
<feature type="transmembrane region" description="Helical" evidence="8">
    <location>
        <begin position="362"/>
        <end position="383"/>
    </location>
</feature>
<dbReference type="EMBL" id="LWDL01000008">
    <property type="protein sequence ID" value="OQW53577.1"/>
    <property type="molecule type" value="Genomic_DNA"/>
</dbReference>
<keyword evidence="4" id="KW-0997">Cell inner membrane</keyword>
<evidence type="ECO:0000256" key="1">
    <source>
        <dbReference type="ARBA" id="ARBA00004429"/>
    </source>
</evidence>
<evidence type="ECO:0000256" key="2">
    <source>
        <dbReference type="ARBA" id="ARBA00022448"/>
    </source>
</evidence>
<dbReference type="AlphaFoldDB" id="A0A1W9I1W8"/>
<name>A0A1W9I1W8_9HYPH</name>
<dbReference type="GO" id="GO:0055085">
    <property type="term" value="P:transmembrane transport"/>
    <property type="evidence" value="ECO:0007669"/>
    <property type="project" value="InterPro"/>
</dbReference>
<dbReference type="CDD" id="cd06261">
    <property type="entry name" value="TM_PBP2"/>
    <property type="match status" value="2"/>
</dbReference>
<gene>
    <name evidence="10" type="ORF">A4S15_04830</name>
</gene>
<dbReference type="InterPro" id="IPR035906">
    <property type="entry name" value="MetI-like_sf"/>
</dbReference>
<dbReference type="SUPFAM" id="SSF161098">
    <property type="entry name" value="MetI-like"/>
    <property type="match status" value="2"/>
</dbReference>
<proteinExistence type="inferred from homology"/>
<keyword evidence="6 8" id="KW-1133">Transmembrane helix</keyword>
<feature type="transmembrane region" description="Helical" evidence="8">
    <location>
        <begin position="430"/>
        <end position="454"/>
    </location>
</feature>
<dbReference type="PANTHER" id="PTHR43357:SF3">
    <property type="entry name" value="FE(3+)-TRANSPORT SYSTEM PERMEASE PROTEIN FBPB 2"/>
    <property type="match status" value="1"/>
</dbReference>
<evidence type="ECO:0000313" key="10">
    <source>
        <dbReference type="EMBL" id="OQW53577.1"/>
    </source>
</evidence>
<accession>A0A1W9I1W8</accession>
<feature type="transmembrane region" description="Helical" evidence="8">
    <location>
        <begin position="273"/>
        <end position="300"/>
    </location>
</feature>
<dbReference type="PANTHER" id="PTHR43357">
    <property type="entry name" value="INNER MEMBRANE ABC TRANSPORTER PERMEASE PROTEIN YDCV"/>
    <property type="match status" value="1"/>
</dbReference>
<evidence type="ECO:0000256" key="8">
    <source>
        <dbReference type="RuleBase" id="RU363032"/>
    </source>
</evidence>
<comment type="similarity">
    <text evidence="8">Belongs to the binding-protein-dependent transport system permease family.</text>
</comment>
<dbReference type="PROSITE" id="PS50928">
    <property type="entry name" value="ABC_TM1"/>
    <property type="match status" value="2"/>
</dbReference>
<comment type="caution">
    <text evidence="10">The sequence shown here is derived from an EMBL/GenBank/DDBJ whole genome shotgun (WGS) entry which is preliminary data.</text>
</comment>
<evidence type="ECO:0000259" key="9">
    <source>
        <dbReference type="PROSITE" id="PS50928"/>
    </source>
</evidence>
<sequence length="516" mass="54455">MPDRSWSGWRGFASTRGPVYGAALIIALLCLLPIGFIVTIALQAGWDAASALLLRPRVGHLLLNTLLLELCTLPAALTLALAFAWLTERTTLPAARLLSWLAIAPLAVPAFVHSYGWITLVPSMNGLPAAVLVSVLAYTPFVYLPVTAQLRRLDPALEDAAASLGLDPLAIFCRVILPQLRLGLCAGGMLVALHLLAEYGLFALIRFETLTTAIMDQFQSAHSAPLANLLGGVLVLGCLALMAIESLIRGAGRYARLGPGAARRAPRRDLGPLTVPALVFFLSWAVLSLAVPGGTILRWLAAGGWSVWTPSLALAFTQTILLSLAGALLTTAAAAPIAWLSVRAPGRLQRLLETCHSYVGSLPGVVVGLALVTVTVSVALPLYQTMLTLLLAYMLLFLPRALAGLRPSLAQAPIELERAAMALGRTHWQAFFVITLRIAAPGAAASLALVGLGASTELTATLMLAPNGVNTLATGFWSLTNEIDYAAAAPYAAMMILASLPLTIILRNQSMRVSGR</sequence>